<proteinExistence type="inferred from homology"/>
<dbReference type="GO" id="GO:0006506">
    <property type="term" value="P:GPI anchor biosynthetic process"/>
    <property type="evidence" value="ECO:0007669"/>
    <property type="project" value="UniProtKB-UniPathway"/>
</dbReference>
<comment type="subcellular location">
    <subcellularLocation>
        <location evidence="1">Endoplasmic reticulum membrane</location>
        <topology evidence="1">Multi-pass membrane protein</topology>
    </subcellularLocation>
</comment>
<dbReference type="PANTHER" id="PTHR12991:SF10">
    <property type="entry name" value="GATOR COMPLEX PROTEIN NPRL2"/>
    <property type="match status" value="1"/>
</dbReference>
<dbReference type="Pfam" id="PF06218">
    <property type="entry name" value="NPR2"/>
    <property type="match status" value="2"/>
</dbReference>
<keyword evidence="7 9" id="KW-1133">Transmembrane helix</keyword>
<dbReference type="PANTHER" id="PTHR12991">
    <property type="entry name" value="NITROGEN PERMEASE REGULATOR 2/TUMOR SUPPRESSOR CANDIDATE 4"/>
    <property type="match status" value="1"/>
</dbReference>
<evidence type="ECO:0000256" key="6">
    <source>
        <dbReference type="ARBA" id="ARBA00022824"/>
    </source>
</evidence>
<dbReference type="WBParaSite" id="EVEC_0000684201-mRNA-1">
    <property type="protein sequence ID" value="EVEC_0000684201-mRNA-1"/>
    <property type="gene ID" value="EVEC_0000684201"/>
</dbReference>
<keyword evidence="6" id="KW-0256">Endoplasmic reticulum</keyword>
<dbReference type="GO" id="GO:1904262">
    <property type="term" value="P:negative regulation of TORC1 signaling"/>
    <property type="evidence" value="ECO:0007669"/>
    <property type="project" value="TreeGrafter"/>
</dbReference>
<keyword evidence="5 9" id="KW-0812">Transmembrane</keyword>
<evidence type="ECO:0000256" key="4">
    <source>
        <dbReference type="ARBA" id="ARBA00022502"/>
    </source>
</evidence>
<evidence type="ECO:0000256" key="8">
    <source>
        <dbReference type="ARBA" id="ARBA00023136"/>
    </source>
</evidence>
<keyword evidence="4" id="KW-0337">GPI-anchor biosynthesis</keyword>
<evidence type="ECO:0000256" key="3">
    <source>
        <dbReference type="ARBA" id="ARBA00008433"/>
    </source>
</evidence>
<name>A0A0N4V8X5_ENTVE</name>
<dbReference type="GO" id="GO:1990130">
    <property type="term" value="C:GATOR1 complex"/>
    <property type="evidence" value="ECO:0007669"/>
    <property type="project" value="TreeGrafter"/>
</dbReference>
<evidence type="ECO:0000256" key="1">
    <source>
        <dbReference type="ARBA" id="ARBA00004477"/>
    </source>
</evidence>
<feature type="transmembrane region" description="Helical" evidence="9">
    <location>
        <begin position="95"/>
        <end position="115"/>
    </location>
</feature>
<dbReference type="Pfam" id="PF06699">
    <property type="entry name" value="PIG-F"/>
    <property type="match status" value="1"/>
</dbReference>
<dbReference type="GO" id="GO:0005774">
    <property type="term" value="C:vacuolar membrane"/>
    <property type="evidence" value="ECO:0007669"/>
    <property type="project" value="TreeGrafter"/>
</dbReference>
<feature type="transmembrane region" description="Helical" evidence="9">
    <location>
        <begin position="61"/>
        <end position="83"/>
    </location>
</feature>
<dbReference type="GO" id="GO:0010508">
    <property type="term" value="P:positive regulation of autophagy"/>
    <property type="evidence" value="ECO:0007669"/>
    <property type="project" value="TreeGrafter"/>
</dbReference>
<organism evidence="10">
    <name type="scientific">Enterobius vermicularis</name>
    <name type="common">Human pinworm</name>
    <dbReference type="NCBI Taxonomy" id="51028"/>
    <lineage>
        <taxon>Eukaryota</taxon>
        <taxon>Metazoa</taxon>
        <taxon>Ecdysozoa</taxon>
        <taxon>Nematoda</taxon>
        <taxon>Chromadorea</taxon>
        <taxon>Rhabditida</taxon>
        <taxon>Spirurina</taxon>
        <taxon>Oxyuridomorpha</taxon>
        <taxon>Oxyuroidea</taxon>
        <taxon>Oxyuridae</taxon>
        <taxon>Enterobius</taxon>
    </lineage>
</organism>
<protein>
    <submittedName>
        <fullName evidence="10">Nitrogen permease regulator 2</fullName>
    </submittedName>
</protein>
<reference evidence="10" key="1">
    <citation type="submission" date="2016-04" db="UniProtKB">
        <authorList>
            <consortium name="WormBaseParasite"/>
        </authorList>
    </citation>
    <scope>IDENTIFICATION</scope>
</reference>
<dbReference type="InterPro" id="IPR009348">
    <property type="entry name" value="NPR2-like"/>
</dbReference>
<dbReference type="UniPathway" id="UPA00196"/>
<dbReference type="GO" id="GO:0034198">
    <property type="term" value="P:cellular response to amino acid starvation"/>
    <property type="evidence" value="ECO:0007669"/>
    <property type="project" value="TreeGrafter"/>
</dbReference>
<evidence type="ECO:0000256" key="7">
    <source>
        <dbReference type="ARBA" id="ARBA00022989"/>
    </source>
</evidence>
<evidence type="ECO:0000256" key="9">
    <source>
        <dbReference type="SAM" id="Phobius"/>
    </source>
</evidence>
<dbReference type="GO" id="GO:0005789">
    <property type="term" value="C:endoplasmic reticulum membrane"/>
    <property type="evidence" value="ECO:0007669"/>
    <property type="project" value="UniProtKB-SubCell"/>
</dbReference>
<evidence type="ECO:0000256" key="5">
    <source>
        <dbReference type="ARBA" id="ARBA00022692"/>
    </source>
</evidence>
<comment type="similarity">
    <text evidence="3">Belongs to the NPR2 family.</text>
</comment>
<evidence type="ECO:0000256" key="2">
    <source>
        <dbReference type="ARBA" id="ARBA00004687"/>
    </source>
</evidence>
<accession>A0A0N4V8X5</accession>
<keyword evidence="8 9" id="KW-0472">Membrane</keyword>
<comment type="pathway">
    <text evidence="2">Glycolipid biosynthesis; glycosylphosphatidylinositol-anchor biosynthesis.</text>
</comment>
<sequence length="515" mass="58772">LRLLHFSHFTATFVFATTLSLLSLLPLAIAFSDLNRLDYFLDAVRETWPSPPSEEVDLSEFAAGSFSVGAVLGAWVGACFIPLDWDRWWQASLAAVLRRFVTVAMASLNFTSTFYHSERSIVPKLVGVMFAEFDADLGPVLTYQVPSVVFSKKKFDSFSSAIIPKPDLFNRLVKVNHVINDDGKVYKVMGNPRGLEASRYPRGRYIFNLCFIVHKSSKIDCMYEPMVQKCNDYLTQLETDHEFLTKHKDQLPPLMSGIFKGLNSTGECKIIVTDETTVYLKLCPSFYGVEPPMVSPQMVPIFARVPPLKDPEQLTKMDVLSQKICAKIDGVLCIREIAKEVDIDPDLVARCVRNLQYYGVVGLLPLFMYFNTYIATDRLHDFYNNKSLIEECLEFVAIHNSYGERVVEKPAFADVFRLYAGLRVGVKLEDWCKQMNPRKYGVDERRLIQFSIFHGFVRKLNLYPVALPKEEETRKIAGSCRGSLSLDDFAVQCYTHPRKLHDLLLKEEDFVFICR</sequence>
<dbReference type="AlphaFoldDB" id="A0A0N4V8X5"/>
<feature type="transmembrane region" description="Helical" evidence="9">
    <location>
        <begin position="12"/>
        <end position="31"/>
    </location>
</feature>
<dbReference type="GO" id="GO:0005096">
    <property type="term" value="F:GTPase activator activity"/>
    <property type="evidence" value="ECO:0007669"/>
    <property type="project" value="TreeGrafter"/>
</dbReference>
<dbReference type="InterPro" id="IPR009580">
    <property type="entry name" value="GPI_biosynthesis_protein_Pig-F"/>
</dbReference>
<evidence type="ECO:0000313" key="10">
    <source>
        <dbReference type="WBParaSite" id="EVEC_0000684201-mRNA-1"/>
    </source>
</evidence>